<comment type="subunit">
    <text evidence="7">Monomer.</text>
</comment>
<dbReference type="PIRSF" id="PIRSF000505">
    <property type="entry name" value="EPSPS"/>
    <property type="match status" value="1"/>
</dbReference>
<keyword evidence="10" id="KW-1185">Reference proteome</keyword>
<feature type="binding site" evidence="7">
    <location>
        <position position="175"/>
    </location>
    <ligand>
        <name>3-phosphoshikimate</name>
        <dbReference type="ChEBI" id="CHEBI:145989"/>
    </ligand>
</feature>
<feature type="binding site" evidence="7">
    <location>
        <position position="34"/>
    </location>
    <ligand>
        <name>3-phosphoshikimate</name>
        <dbReference type="ChEBI" id="CHEBI:145989"/>
    </ligand>
</feature>
<feature type="binding site" evidence="7">
    <location>
        <position position="29"/>
    </location>
    <ligand>
        <name>3-phosphoshikimate</name>
        <dbReference type="ChEBI" id="CHEBI:145989"/>
    </ligand>
</feature>
<reference evidence="9" key="1">
    <citation type="submission" date="2023-05" db="EMBL/GenBank/DDBJ databases">
        <title>Whole genome sequence of Commensalibacter sp.</title>
        <authorList>
            <person name="Charoenyingcharoen P."/>
            <person name="Yukphan P."/>
        </authorList>
    </citation>
    <scope>NUCLEOTIDE SEQUENCE</scope>
    <source>
        <strain evidence="9">TBRC 16381</strain>
    </source>
</reference>
<comment type="catalytic activity">
    <reaction evidence="6">
        <text>3-phosphoshikimate + phosphoenolpyruvate = 5-O-(1-carboxyvinyl)-3-phosphoshikimate + phosphate</text>
        <dbReference type="Rhea" id="RHEA:21256"/>
        <dbReference type="ChEBI" id="CHEBI:43474"/>
        <dbReference type="ChEBI" id="CHEBI:57701"/>
        <dbReference type="ChEBI" id="CHEBI:58702"/>
        <dbReference type="ChEBI" id="CHEBI:145989"/>
        <dbReference type="EC" id="2.5.1.19"/>
    </reaction>
    <physiologicalReaction direction="left-to-right" evidence="6">
        <dbReference type="Rhea" id="RHEA:21257"/>
    </physiologicalReaction>
</comment>
<evidence type="ECO:0000313" key="9">
    <source>
        <dbReference type="EMBL" id="MDI2089810.1"/>
    </source>
</evidence>
<proteinExistence type="inferred from homology"/>
<dbReference type="EC" id="2.5.1.19" evidence="7"/>
<dbReference type="InterPro" id="IPR023193">
    <property type="entry name" value="EPSP_synthase_CS"/>
</dbReference>
<feature type="binding site" evidence="7">
    <location>
        <position position="403"/>
    </location>
    <ligand>
        <name>phosphoenolpyruvate</name>
        <dbReference type="ChEBI" id="CHEBI:58702"/>
    </ligand>
</feature>
<feature type="binding site" evidence="7">
    <location>
        <position position="130"/>
    </location>
    <ligand>
        <name>phosphoenolpyruvate</name>
        <dbReference type="ChEBI" id="CHEBI:58702"/>
    </ligand>
</feature>
<accession>A0ABT6PY70</accession>
<evidence type="ECO:0000256" key="5">
    <source>
        <dbReference type="ARBA" id="ARBA00023141"/>
    </source>
</evidence>
<dbReference type="EMBL" id="JASBAO010000001">
    <property type="protein sequence ID" value="MDI2089810.1"/>
    <property type="molecule type" value="Genomic_DNA"/>
</dbReference>
<dbReference type="InterPro" id="IPR006264">
    <property type="entry name" value="EPSP_synthase"/>
</dbReference>
<gene>
    <name evidence="7 9" type="primary">aroA</name>
    <name evidence="9" type="ORF">QJV27_00210</name>
</gene>
<dbReference type="Pfam" id="PF00275">
    <property type="entry name" value="EPSP_synthase"/>
    <property type="match status" value="1"/>
</dbReference>
<dbReference type="InterPro" id="IPR001986">
    <property type="entry name" value="Enolpyruvate_Tfrase_dom"/>
</dbReference>
<dbReference type="GO" id="GO:0003866">
    <property type="term" value="F:3-phosphoshikimate 1-carboxyvinyltransferase activity"/>
    <property type="evidence" value="ECO:0007669"/>
    <property type="project" value="UniProtKB-EC"/>
</dbReference>
<name>A0ABT6PY70_9PROT</name>
<keyword evidence="7" id="KW-0963">Cytoplasm</keyword>
<evidence type="ECO:0000313" key="10">
    <source>
        <dbReference type="Proteomes" id="UP001431634"/>
    </source>
</evidence>
<evidence type="ECO:0000256" key="1">
    <source>
        <dbReference type="ARBA" id="ARBA00004811"/>
    </source>
</evidence>
<dbReference type="Proteomes" id="UP001431634">
    <property type="component" value="Unassembled WGS sequence"/>
</dbReference>
<keyword evidence="5 7" id="KW-0057">Aromatic amino acid biosynthesis</keyword>
<dbReference type="PANTHER" id="PTHR21090">
    <property type="entry name" value="AROM/DEHYDROQUINATE SYNTHASE"/>
    <property type="match status" value="1"/>
</dbReference>
<dbReference type="InterPro" id="IPR036968">
    <property type="entry name" value="Enolpyruvate_Tfrase_sf"/>
</dbReference>
<comment type="caution">
    <text evidence="7">Lacks conserved residue(s) required for the propagation of feature annotation.</text>
</comment>
<feature type="binding site" evidence="7">
    <location>
        <position position="30"/>
    </location>
    <ligand>
        <name>3-phosphoshikimate</name>
        <dbReference type="ChEBI" id="CHEBI:145989"/>
    </ligand>
</feature>
<comment type="pathway">
    <text evidence="1 7">Metabolic intermediate biosynthesis; chorismate biosynthesis; chorismate from D-erythrose 4-phosphate and phosphoenolpyruvate: step 6/7.</text>
</comment>
<comment type="function">
    <text evidence="7">Catalyzes the transfer of the enolpyruvyl moiety of phosphoenolpyruvate (PEP) to the 5-hydroxyl of shikimate-3-phosphate (S3P) to produce enolpyruvyl shikimate-3-phosphate and inorganic phosphate.</text>
</comment>
<feature type="binding site" evidence="7">
    <location>
        <position position="355"/>
    </location>
    <ligand>
        <name>3-phosphoshikimate</name>
        <dbReference type="ChEBI" id="CHEBI:145989"/>
    </ligand>
</feature>
<comment type="similarity">
    <text evidence="2 7">Belongs to the EPSP synthase family.</text>
</comment>
<evidence type="ECO:0000256" key="6">
    <source>
        <dbReference type="ARBA" id="ARBA00044633"/>
    </source>
</evidence>
<dbReference type="RefSeq" id="WP_281446985.1">
    <property type="nucleotide sequence ID" value="NZ_JASBAO010000001.1"/>
</dbReference>
<comment type="subcellular location">
    <subcellularLocation>
        <location evidence="7">Cytoplasm</location>
    </subcellularLocation>
</comment>
<feature type="binding site" evidence="7">
    <location>
        <position position="29"/>
    </location>
    <ligand>
        <name>phosphoenolpyruvate</name>
        <dbReference type="ChEBI" id="CHEBI:58702"/>
    </ligand>
</feature>
<evidence type="ECO:0000259" key="8">
    <source>
        <dbReference type="Pfam" id="PF00275"/>
    </source>
</evidence>
<evidence type="ECO:0000256" key="2">
    <source>
        <dbReference type="ARBA" id="ARBA00009948"/>
    </source>
</evidence>
<dbReference type="NCBIfam" id="TIGR01356">
    <property type="entry name" value="aroA"/>
    <property type="match status" value="1"/>
</dbReference>
<evidence type="ECO:0000256" key="7">
    <source>
        <dbReference type="HAMAP-Rule" id="MF_00210"/>
    </source>
</evidence>
<feature type="binding site" evidence="7">
    <location>
        <position position="177"/>
    </location>
    <ligand>
        <name>3-phosphoshikimate</name>
        <dbReference type="ChEBI" id="CHEBI:145989"/>
    </ligand>
</feature>
<feature type="binding site" evidence="7">
    <location>
        <position position="102"/>
    </location>
    <ligand>
        <name>phosphoenolpyruvate</name>
        <dbReference type="ChEBI" id="CHEBI:58702"/>
    </ligand>
</feature>
<dbReference type="PANTHER" id="PTHR21090:SF5">
    <property type="entry name" value="PENTAFUNCTIONAL AROM POLYPEPTIDE"/>
    <property type="match status" value="1"/>
</dbReference>
<dbReference type="InterPro" id="IPR013792">
    <property type="entry name" value="RNA3'P_cycl/enolpyr_Trfase_a/b"/>
</dbReference>
<keyword evidence="4 7" id="KW-0808">Transferase</keyword>
<dbReference type="SUPFAM" id="SSF55205">
    <property type="entry name" value="EPT/RTPC-like"/>
    <property type="match status" value="1"/>
</dbReference>
<evidence type="ECO:0000256" key="4">
    <source>
        <dbReference type="ARBA" id="ARBA00022679"/>
    </source>
</evidence>
<dbReference type="CDD" id="cd01556">
    <property type="entry name" value="EPSP_synthase"/>
    <property type="match status" value="1"/>
</dbReference>
<keyword evidence="3 7" id="KW-0028">Amino-acid biosynthesis</keyword>
<sequence>MTNSSSVQPLTVSFFRSVLKGKISVPGDKSISHRALMFSALAIGESHITGLLEGEDVMQTAQAMQAMGANPKRIAPGEWRVIGQGIGQLKEPQDVLNMGNSGTSARLLSGILSSHGFFSVMTGDGSLRKRPMARVTTPLSETGAKFLTREGGRLPMAIVGTAKAHPVGYRLPVASAQVKSAILLAGLNADGITWVEEPVATRDHTENMLRHFGVDVRIEDLVDGGKKISLKGPVTLKARNIRVPGDPSSATFMLVAAAMISGSEICIEGVGLNPLRTGAFEVLKWMGADLCIENEHVEGGEPIGDLVIKGSNLKGVDVPADCAPSMIDEYPILSVAAAYADGVTRFRGLEELRVKESDRFTSIVDMLRGNGVQVDIDGDDLIITGTRGNIPGGGVVATHMDHRLAMSASILGLVAQKGIKVDDIRFIRTSFPNYFPLMNQLGAKFDV</sequence>
<dbReference type="Gene3D" id="3.65.10.10">
    <property type="entry name" value="Enolpyruvate transferase domain"/>
    <property type="match status" value="2"/>
</dbReference>
<feature type="active site" description="Proton acceptor" evidence="7">
    <location>
        <position position="328"/>
    </location>
</feature>
<organism evidence="9 10">
    <name type="scientific">Commensalibacter oyaizuii</name>
    <dbReference type="NCBI Taxonomy" id="3043873"/>
    <lineage>
        <taxon>Bacteria</taxon>
        <taxon>Pseudomonadati</taxon>
        <taxon>Pseudomonadota</taxon>
        <taxon>Alphaproteobacteria</taxon>
        <taxon>Acetobacterales</taxon>
        <taxon>Acetobacteraceae</taxon>
    </lineage>
</organism>
<feature type="domain" description="Enolpyruvate transferase" evidence="8">
    <location>
        <begin position="18"/>
        <end position="436"/>
    </location>
</feature>
<protein>
    <recommendedName>
        <fullName evidence="7">3-phosphoshikimate 1-carboxyvinyltransferase</fullName>
        <ecNumber evidence="7">2.5.1.19</ecNumber>
    </recommendedName>
    <alternativeName>
        <fullName evidence="7">5-enolpyruvylshikimate-3-phosphate synthase</fullName>
        <shortName evidence="7">EPSP synthase</shortName>
        <shortName evidence="7">EPSPS</shortName>
    </alternativeName>
</protein>
<comment type="caution">
    <text evidence="9">The sequence shown here is derived from an EMBL/GenBank/DDBJ whole genome shotgun (WGS) entry which is preliminary data.</text>
</comment>
<feature type="binding site" evidence="7">
    <location>
        <position position="328"/>
    </location>
    <ligand>
        <name>3-phosphoshikimate</name>
        <dbReference type="ChEBI" id="CHEBI:145989"/>
    </ligand>
</feature>
<feature type="binding site" evidence="7">
    <location>
        <position position="359"/>
    </location>
    <ligand>
        <name>phosphoenolpyruvate</name>
        <dbReference type="ChEBI" id="CHEBI:58702"/>
    </ligand>
</feature>
<dbReference type="PROSITE" id="PS00104">
    <property type="entry name" value="EPSP_SYNTHASE_1"/>
    <property type="match status" value="1"/>
</dbReference>
<dbReference type="HAMAP" id="MF_00210">
    <property type="entry name" value="EPSP_synth"/>
    <property type="match status" value="1"/>
</dbReference>
<evidence type="ECO:0000256" key="3">
    <source>
        <dbReference type="ARBA" id="ARBA00022605"/>
    </source>
</evidence>
<feature type="binding site" evidence="7">
    <location>
        <position position="177"/>
    </location>
    <ligand>
        <name>phosphoenolpyruvate</name>
        <dbReference type="ChEBI" id="CHEBI:58702"/>
    </ligand>
</feature>